<feature type="region of interest" description="Disordered" evidence="1">
    <location>
        <begin position="110"/>
        <end position="140"/>
    </location>
</feature>
<evidence type="ECO:0000313" key="2">
    <source>
        <dbReference type="EMBL" id="RAJ90041.1"/>
    </source>
</evidence>
<name>A0A327WGQ1_LARAB</name>
<protein>
    <submittedName>
        <fullName evidence="2">Uncharacterized protein</fullName>
    </submittedName>
</protein>
<accession>A0A327WGQ1</accession>
<keyword evidence="3" id="KW-1185">Reference proteome</keyword>
<reference evidence="2 3" key="1">
    <citation type="submission" date="2018-06" db="EMBL/GenBank/DDBJ databases">
        <title>Genomic Encyclopedia of Archaeal and Bacterial Type Strains, Phase II (KMG-II): from individual species to whole genera.</title>
        <authorList>
            <person name="Goeker M."/>
        </authorList>
    </citation>
    <scope>NUCLEOTIDE SEQUENCE [LARGE SCALE GENOMIC DNA]</scope>
    <source>
        <strain evidence="2 3">DSM 21851</strain>
    </source>
</reference>
<dbReference type="RefSeq" id="WP_170139491.1">
    <property type="nucleotide sequence ID" value="NZ_QLMC01000016.1"/>
</dbReference>
<organism evidence="2 3">
    <name type="scientific">Larkinella arboricola</name>
    <dbReference type="NCBI Taxonomy" id="643671"/>
    <lineage>
        <taxon>Bacteria</taxon>
        <taxon>Pseudomonadati</taxon>
        <taxon>Bacteroidota</taxon>
        <taxon>Cytophagia</taxon>
        <taxon>Cytophagales</taxon>
        <taxon>Spirosomataceae</taxon>
        <taxon>Larkinella</taxon>
    </lineage>
</organism>
<evidence type="ECO:0000256" key="1">
    <source>
        <dbReference type="SAM" id="MobiDB-lite"/>
    </source>
</evidence>
<dbReference type="EMBL" id="QLMC01000016">
    <property type="protein sequence ID" value="RAJ90041.1"/>
    <property type="molecule type" value="Genomic_DNA"/>
</dbReference>
<evidence type="ECO:0000313" key="3">
    <source>
        <dbReference type="Proteomes" id="UP000248790"/>
    </source>
</evidence>
<sequence>MKTLLTASLVASLLFLSCDRKTGQTESTTSGPVNPAQDLSLSAAVAKNKVPLCATPTNDKAWYSAANKAPLLSGLQGIHFPITTQSKQAHSILIMDYCCLTASTTLRPPAPSSRLPGLTPPARLGSVYHKRNDAANGKLG</sequence>
<dbReference type="PROSITE" id="PS51257">
    <property type="entry name" value="PROKAR_LIPOPROTEIN"/>
    <property type="match status" value="1"/>
</dbReference>
<comment type="caution">
    <text evidence="2">The sequence shown here is derived from an EMBL/GenBank/DDBJ whole genome shotgun (WGS) entry which is preliminary data.</text>
</comment>
<proteinExistence type="predicted"/>
<gene>
    <name evidence="2" type="ORF">LX87_05567</name>
</gene>
<dbReference type="Proteomes" id="UP000248790">
    <property type="component" value="Unassembled WGS sequence"/>
</dbReference>
<dbReference type="AlphaFoldDB" id="A0A327WGQ1"/>